<feature type="compositionally biased region" description="Basic and acidic residues" evidence="9">
    <location>
        <begin position="64"/>
        <end position="75"/>
    </location>
</feature>
<dbReference type="GO" id="GO:0030553">
    <property type="term" value="F:cGMP binding"/>
    <property type="evidence" value="ECO:0007669"/>
    <property type="project" value="UniProtKB-KW"/>
</dbReference>
<evidence type="ECO:0000259" key="10">
    <source>
        <dbReference type="PROSITE" id="PS50011"/>
    </source>
</evidence>
<comment type="caution">
    <text evidence="12">The sequence shown here is derived from an EMBL/GenBank/DDBJ whole genome shotgun (WGS) entry which is preliminary data.</text>
</comment>
<keyword evidence="5" id="KW-0418">Kinase</keyword>
<protein>
    <submittedName>
        <fullName evidence="12">RmlC-like jelly roll fold</fullName>
    </submittedName>
</protein>
<keyword evidence="1" id="KW-0723">Serine/threonine-protein kinase</keyword>
<feature type="compositionally biased region" description="Low complexity" evidence="9">
    <location>
        <begin position="19"/>
        <end position="39"/>
    </location>
</feature>
<keyword evidence="7" id="KW-0142">cGMP-binding</keyword>
<gene>
    <name evidence="12" type="ORF">OT_ostta13g02720</name>
</gene>
<dbReference type="PANTHER" id="PTHR24353">
    <property type="entry name" value="CYCLIC NUCLEOTIDE-DEPENDENT PROTEIN KINASE"/>
    <property type="match status" value="1"/>
</dbReference>
<feature type="region of interest" description="Disordered" evidence="9">
    <location>
        <begin position="11"/>
        <end position="112"/>
    </location>
</feature>
<evidence type="ECO:0000256" key="8">
    <source>
        <dbReference type="PROSITE-ProRule" id="PRU10141"/>
    </source>
</evidence>
<dbReference type="InterPro" id="IPR000595">
    <property type="entry name" value="cNMP-bd_dom"/>
</dbReference>
<proteinExistence type="predicted"/>
<dbReference type="KEGG" id="ota:OT_ostta13g02720"/>
<dbReference type="SUPFAM" id="SSF51206">
    <property type="entry name" value="cAMP-binding domain-like"/>
    <property type="match status" value="2"/>
</dbReference>
<evidence type="ECO:0000313" key="13">
    <source>
        <dbReference type="Proteomes" id="UP000009170"/>
    </source>
</evidence>
<feature type="domain" description="Cyclic nucleotide-binding" evidence="11">
    <location>
        <begin position="155"/>
        <end position="255"/>
    </location>
</feature>
<dbReference type="Gene3D" id="3.30.200.20">
    <property type="entry name" value="Phosphorylase Kinase, domain 1"/>
    <property type="match status" value="1"/>
</dbReference>
<keyword evidence="2" id="KW-0140">cGMP</keyword>
<keyword evidence="13" id="KW-1185">Reference proteome</keyword>
<feature type="compositionally biased region" description="Basic and acidic residues" evidence="9">
    <location>
        <begin position="83"/>
        <end position="95"/>
    </location>
</feature>
<dbReference type="GO" id="GO:0005952">
    <property type="term" value="C:cAMP-dependent protein kinase complex"/>
    <property type="evidence" value="ECO:0007669"/>
    <property type="project" value="TreeGrafter"/>
</dbReference>
<dbReference type="GO" id="GO:0004691">
    <property type="term" value="F:cAMP-dependent protein kinase activity"/>
    <property type="evidence" value="ECO:0007669"/>
    <property type="project" value="TreeGrafter"/>
</dbReference>
<dbReference type="InterPro" id="IPR014710">
    <property type="entry name" value="RmlC-like_jellyroll"/>
</dbReference>
<keyword evidence="6 8" id="KW-0067">ATP-binding</keyword>
<dbReference type="SUPFAM" id="SSF56112">
    <property type="entry name" value="Protein kinase-like (PK-like)"/>
    <property type="match status" value="1"/>
</dbReference>
<accession>A0A096P8J9</accession>
<evidence type="ECO:0000256" key="1">
    <source>
        <dbReference type="ARBA" id="ARBA00022527"/>
    </source>
</evidence>
<dbReference type="CDD" id="cd00038">
    <property type="entry name" value="CAP_ED"/>
    <property type="match status" value="2"/>
</dbReference>
<dbReference type="STRING" id="70448.A0A096P8J9"/>
<evidence type="ECO:0000256" key="2">
    <source>
        <dbReference type="ARBA" id="ARBA00022535"/>
    </source>
</evidence>
<reference evidence="12 13" key="2">
    <citation type="journal article" date="2014" name="BMC Genomics">
        <title>An improved genome of the model marine alga Ostreococcus tauri unfolds by assessing Illumina de novo assemblies.</title>
        <authorList>
            <person name="Blanc-Mathieu R."/>
            <person name="Verhelst B."/>
            <person name="Derelle E."/>
            <person name="Rombauts S."/>
            <person name="Bouget F.Y."/>
            <person name="Carre I."/>
            <person name="Chateau A."/>
            <person name="Eyre-Walker A."/>
            <person name="Grimsley N."/>
            <person name="Moreau H."/>
            <person name="Piegu B."/>
            <person name="Rivals E."/>
            <person name="Schackwitz W."/>
            <person name="Van de Peer Y."/>
            <person name="Piganeau G."/>
        </authorList>
    </citation>
    <scope>NUCLEOTIDE SEQUENCE [LARGE SCALE GENOMIC DNA]</scope>
    <source>
        <strain evidence="13">OTTH 0595 / CCAP 157/2 / RCC745</strain>
    </source>
</reference>
<dbReference type="PROSITE" id="PS00107">
    <property type="entry name" value="PROTEIN_KINASE_ATP"/>
    <property type="match status" value="1"/>
</dbReference>
<dbReference type="SMART" id="SM00220">
    <property type="entry name" value="S_TKc"/>
    <property type="match status" value="1"/>
</dbReference>
<dbReference type="EMBL" id="CAID01000013">
    <property type="protein sequence ID" value="CEG00209.1"/>
    <property type="molecule type" value="Genomic_DNA"/>
</dbReference>
<dbReference type="InterPro" id="IPR018488">
    <property type="entry name" value="cNMP-bd_CS"/>
</dbReference>
<dbReference type="AlphaFoldDB" id="A0A096P8J9"/>
<dbReference type="GO" id="GO:0004692">
    <property type="term" value="F:cGMP-dependent protein kinase activity"/>
    <property type="evidence" value="ECO:0007669"/>
    <property type="project" value="InterPro"/>
</dbReference>
<dbReference type="SMART" id="SM00100">
    <property type="entry name" value="cNMP"/>
    <property type="match status" value="2"/>
</dbReference>
<evidence type="ECO:0000256" key="7">
    <source>
        <dbReference type="ARBA" id="ARBA00022992"/>
    </source>
</evidence>
<dbReference type="RefSeq" id="XP_003082755.2">
    <property type="nucleotide sequence ID" value="XM_003082707.2"/>
</dbReference>
<dbReference type="Proteomes" id="UP000009170">
    <property type="component" value="Unassembled WGS sequence"/>
</dbReference>
<evidence type="ECO:0000256" key="3">
    <source>
        <dbReference type="ARBA" id="ARBA00022679"/>
    </source>
</evidence>
<evidence type="ECO:0000256" key="4">
    <source>
        <dbReference type="ARBA" id="ARBA00022741"/>
    </source>
</evidence>
<feature type="binding site" evidence="8">
    <location>
        <position position="490"/>
    </location>
    <ligand>
        <name>ATP</name>
        <dbReference type="ChEBI" id="CHEBI:30616"/>
    </ligand>
</feature>
<dbReference type="InParanoid" id="A0A096P8J9"/>
<organism evidence="12 13">
    <name type="scientific">Ostreococcus tauri</name>
    <name type="common">Marine green alga</name>
    <dbReference type="NCBI Taxonomy" id="70448"/>
    <lineage>
        <taxon>Eukaryota</taxon>
        <taxon>Viridiplantae</taxon>
        <taxon>Chlorophyta</taxon>
        <taxon>Mamiellophyceae</taxon>
        <taxon>Mamiellales</taxon>
        <taxon>Bathycoccaceae</taxon>
        <taxon>Ostreococcus</taxon>
    </lineage>
</organism>
<reference evidence="13" key="1">
    <citation type="journal article" date="2006" name="Proc. Natl. Acad. Sci. U.S.A.">
        <title>Genome analysis of the smallest free-living eukaryote Ostreococcus tauri unveils many unique features.</title>
        <authorList>
            <person name="Derelle E."/>
            <person name="Ferraz C."/>
            <person name="Rombauts S."/>
            <person name="Rouze P."/>
            <person name="Worden A.Z."/>
            <person name="Robbens S."/>
            <person name="Partensky F."/>
            <person name="Degroeve S."/>
            <person name="Echeynie S."/>
            <person name="Cooke R."/>
            <person name="Saeys Y."/>
            <person name="Wuyts J."/>
            <person name="Jabbari K."/>
            <person name="Bowler C."/>
            <person name="Panaud O."/>
            <person name="Piegu B."/>
            <person name="Ball S.G."/>
            <person name="Ral J.-P."/>
            <person name="Bouget F.-Y."/>
            <person name="Piganeau G."/>
            <person name="De Baets B."/>
            <person name="Picard A."/>
            <person name="Delseny M."/>
            <person name="Demaille J."/>
            <person name="Van de Peer Y."/>
            <person name="Moreau H."/>
        </authorList>
    </citation>
    <scope>NUCLEOTIDE SEQUENCE [LARGE SCALE GENOMIC DNA]</scope>
    <source>
        <strain evidence="13">OTTH 0595 / CCAP 157/2 / RCC745</strain>
    </source>
</reference>
<dbReference type="Pfam" id="PF00027">
    <property type="entry name" value="cNMP_binding"/>
    <property type="match status" value="2"/>
</dbReference>
<dbReference type="GeneID" id="9837556"/>
<dbReference type="InterPro" id="IPR000719">
    <property type="entry name" value="Prot_kinase_dom"/>
</dbReference>
<name>A0A096P8J9_OSTTA</name>
<dbReference type="Pfam" id="PF00069">
    <property type="entry name" value="Pkinase"/>
    <property type="match status" value="1"/>
</dbReference>
<feature type="domain" description="Cyclic nucleotide-binding" evidence="11">
    <location>
        <begin position="277"/>
        <end position="378"/>
    </location>
</feature>
<dbReference type="PROSITE" id="PS50042">
    <property type="entry name" value="CNMP_BINDING_3"/>
    <property type="match status" value="2"/>
</dbReference>
<keyword evidence="3" id="KW-0808">Transferase</keyword>
<keyword evidence="4 8" id="KW-0547">Nucleotide-binding</keyword>
<dbReference type="PROSITE" id="PS50011">
    <property type="entry name" value="PROTEIN_KINASE_DOM"/>
    <property type="match status" value="1"/>
</dbReference>
<dbReference type="PROSITE" id="PS00108">
    <property type="entry name" value="PROTEIN_KINASE_ST"/>
    <property type="match status" value="1"/>
</dbReference>
<dbReference type="PANTHER" id="PTHR24353:SF139">
    <property type="match status" value="1"/>
</dbReference>
<dbReference type="PRINTS" id="PR00103">
    <property type="entry name" value="CAMPKINASE"/>
</dbReference>
<dbReference type="InterPro" id="IPR011009">
    <property type="entry name" value="Kinase-like_dom_sf"/>
</dbReference>
<evidence type="ECO:0000256" key="5">
    <source>
        <dbReference type="ARBA" id="ARBA00022777"/>
    </source>
</evidence>
<dbReference type="GO" id="GO:0005524">
    <property type="term" value="F:ATP binding"/>
    <property type="evidence" value="ECO:0007669"/>
    <property type="project" value="UniProtKB-UniRule"/>
</dbReference>
<dbReference type="InterPro" id="IPR008271">
    <property type="entry name" value="Ser/Thr_kinase_AS"/>
</dbReference>
<feature type="domain" description="Protein kinase" evidence="10">
    <location>
        <begin position="457"/>
        <end position="740"/>
    </location>
</feature>
<dbReference type="Gene3D" id="1.10.510.10">
    <property type="entry name" value="Transferase(Phosphotransferase) domain 1"/>
    <property type="match status" value="1"/>
</dbReference>
<dbReference type="CDD" id="cd05572">
    <property type="entry name" value="STKc_cGK"/>
    <property type="match status" value="1"/>
</dbReference>
<dbReference type="InterPro" id="IPR035014">
    <property type="entry name" value="STKc_cGK"/>
</dbReference>
<dbReference type="Gene3D" id="2.60.120.10">
    <property type="entry name" value="Jelly Rolls"/>
    <property type="match status" value="2"/>
</dbReference>
<dbReference type="InterPro" id="IPR018490">
    <property type="entry name" value="cNMP-bd_dom_sf"/>
</dbReference>
<evidence type="ECO:0000256" key="6">
    <source>
        <dbReference type="ARBA" id="ARBA00022840"/>
    </source>
</evidence>
<dbReference type="InterPro" id="IPR017441">
    <property type="entry name" value="Protein_kinase_ATP_BS"/>
</dbReference>
<evidence type="ECO:0000259" key="11">
    <source>
        <dbReference type="PROSITE" id="PS50042"/>
    </source>
</evidence>
<sequence>MGALACCFGRGGDADAEADVSASSGSAGTVSGSSRRVGAFAPSSTSSVRGEGMGRLETSPSSESKPRRESIDVALRKISHGPTRVDDRGSTRGDGDGIGDVVPGEGSGSGTKTARDLMRELAFYSKLNAKSLSKRRAANEEDLDTLRRALAQTFTFAEVEDAVLTRIALQMFLITVEEGTILMEENEPGDALYLIEDGDFDVLKNRLGSDVCVVRRGNGQIVGELALLYSVPRTATVRASRRSTVWVCTQDVFKREVKNSVEETTLSKNIFMEQVPVLSTLPLETRKHLADAMEPVTFQPFTSIMSEGDANDGKLYIILSGRAVVSKRDPNTGDNRTVNHLFRHDFFGEMETFRGLDTREFTVSSAEKAVSCYCLNREVVLATLSSASQKLLDEKSQEKIRDRMRQLKGEKSWKDVEITLLGSARIGGKQVNITTTARVNPRSFSENTDREISKIEFIEKEILGGGTGGCVHKVISRRDGRLFALKRVRKLAVFDAPAHIFCEKEVTSEISHFSLMCQHASFQDRAHLYMLFDLMDGCDLMDLLSSAVKVKMIPSDVNGQVTNVPTQMGMDEDAARYYCAMIVLAFEYLHANQIIYRDLKPENVLVGLNGRSKLGDFGYSRKLGVGERAWTFCGTPGYVAPEICLSKGYGFAVDWWALGVLTYVIITSRQPFTISKDPSQKDDPIKVMRRIVDMTYKVQYPTYASDEACDFISQLLQRNDMNRLGNVQGGARRIKEHPWFGKFDWELLESGDYEPRAVTLSSQFMQLQRERLRALEHDQLVATEMDSTRGPHDASMTRAAEVFKDF</sequence>
<evidence type="ECO:0000313" key="12">
    <source>
        <dbReference type="EMBL" id="CEG00209.1"/>
    </source>
</evidence>
<dbReference type="PROSITE" id="PS00889">
    <property type="entry name" value="CNMP_BINDING_2"/>
    <property type="match status" value="1"/>
</dbReference>
<dbReference type="OrthoDB" id="417078at2759"/>
<evidence type="ECO:0000256" key="9">
    <source>
        <dbReference type="SAM" id="MobiDB-lite"/>
    </source>
</evidence>